<feature type="non-terminal residue" evidence="2">
    <location>
        <position position="1"/>
    </location>
</feature>
<proteinExistence type="predicted"/>
<name>A0A8S3D2D8_9BILA</name>
<dbReference type="EMBL" id="CAJOBJ010187550">
    <property type="protein sequence ID" value="CAF4941525.1"/>
    <property type="molecule type" value="Genomic_DNA"/>
</dbReference>
<organism evidence="2 3">
    <name type="scientific">Rotaria magnacalcarata</name>
    <dbReference type="NCBI Taxonomy" id="392030"/>
    <lineage>
        <taxon>Eukaryota</taxon>
        <taxon>Metazoa</taxon>
        <taxon>Spiralia</taxon>
        <taxon>Gnathifera</taxon>
        <taxon>Rotifera</taxon>
        <taxon>Eurotatoria</taxon>
        <taxon>Bdelloidea</taxon>
        <taxon>Philodinida</taxon>
        <taxon>Philodinidae</taxon>
        <taxon>Rotaria</taxon>
    </lineage>
</organism>
<dbReference type="EMBL" id="CAJOBH010109901">
    <property type="protein sequence ID" value="CAF4656088.1"/>
    <property type="molecule type" value="Genomic_DNA"/>
</dbReference>
<sequence>YLHPKYRGGGMLTDGRSAVYRYIAEYSKKIGNNLLMTKNVNGALQRFEIRSGPYSLNYTEGK</sequence>
<accession>A0A8S3D2D8</accession>
<gene>
    <name evidence="1" type="ORF">BYL167_LOCUS42385</name>
    <name evidence="2" type="ORF">GIL414_LOCUS53843</name>
</gene>
<comment type="caution">
    <text evidence="2">The sequence shown here is derived from an EMBL/GenBank/DDBJ whole genome shotgun (WGS) entry which is preliminary data.</text>
</comment>
<evidence type="ECO:0000313" key="3">
    <source>
        <dbReference type="Proteomes" id="UP000681720"/>
    </source>
</evidence>
<dbReference type="Proteomes" id="UP000681720">
    <property type="component" value="Unassembled WGS sequence"/>
</dbReference>
<evidence type="ECO:0000313" key="2">
    <source>
        <dbReference type="EMBL" id="CAF4941525.1"/>
    </source>
</evidence>
<dbReference type="AlphaFoldDB" id="A0A8S3D2D8"/>
<dbReference type="Proteomes" id="UP000681967">
    <property type="component" value="Unassembled WGS sequence"/>
</dbReference>
<reference evidence="2" key="1">
    <citation type="submission" date="2021-02" db="EMBL/GenBank/DDBJ databases">
        <authorList>
            <person name="Nowell W R."/>
        </authorList>
    </citation>
    <scope>NUCLEOTIDE SEQUENCE</scope>
</reference>
<evidence type="ECO:0000313" key="1">
    <source>
        <dbReference type="EMBL" id="CAF4656088.1"/>
    </source>
</evidence>
<protein>
    <submittedName>
        <fullName evidence="2">Uncharacterized protein</fullName>
    </submittedName>
</protein>